<sequence>MTDGEHDASARTTVRIERGEEPGAPF</sequence>
<organism evidence="2">
    <name type="scientific">Arundo donax</name>
    <name type="common">Giant reed</name>
    <name type="synonym">Donax arundinaceus</name>
    <dbReference type="NCBI Taxonomy" id="35708"/>
    <lineage>
        <taxon>Eukaryota</taxon>
        <taxon>Viridiplantae</taxon>
        <taxon>Streptophyta</taxon>
        <taxon>Embryophyta</taxon>
        <taxon>Tracheophyta</taxon>
        <taxon>Spermatophyta</taxon>
        <taxon>Magnoliopsida</taxon>
        <taxon>Liliopsida</taxon>
        <taxon>Poales</taxon>
        <taxon>Poaceae</taxon>
        <taxon>PACMAD clade</taxon>
        <taxon>Arundinoideae</taxon>
        <taxon>Arundineae</taxon>
        <taxon>Arundo</taxon>
    </lineage>
</organism>
<accession>A0A0A8XRK6</accession>
<feature type="region of interest" description="Disordered" evidence="1">
    <location>
        <begin position="1"/>
        <end position="26"/>
    </location>
</feature>
<reference evidence="2" key="2">
    <citation type="journal article" date="2015" name="Data Brief">
        <title>Shoot transcriptome of the giant reed, Arundo donax.</title>
        <authorList>
            <person name="Barrero R.A."/>
            <person name="Guerrero F.D."/>
            <person name="Moolhuijzen P."/>
            <person name="Goolsby J.A."/>
            <person name="Tidwell J."/>
            <person name="Bellgard S.E."/>
            <person name="Bellgard M.I."/>
        </authorList>
    </citation>
    <scope>NUCLEOTIDE SEQUENCE</scope>
    <source>
        <tissue evidence="2">Shoot tissue taken approximately 20 cm above the soil surface</tissue>
    </source>
</reference>
<evidence type="ECO:0000313" key="2">
    <source>
        <dbReference type="EMBL" id="JAD14362.1"/>
    </source>
</evidence>
<reference evidence="2" key="1">
    <citation type="submission" date="2014-09" db="EMBL/GenBank/DDBJ databases">
        <authorList>
            <person name="Magalhaes I.L.F."/>
            <person name="Oliveira U."/>
            <person name="Santos F.R."/>
            <person name="Vidigal T.H.D.A."/>
            <person name="Brescovit A.D."/>
            <person name="Santos A.J."/>
        </authorList>
    </citation>
    <scope>NUCLEOTIDE SEQUENCE</scope>
    <source>
        <tissue evidence="2">Shoot tissue taken approximately 20 cm above the soil surface</tissue>
    </source>
</reference>
<name>A0A0A8XRK6_ARUDO</name>
<dbReference type="EMBL" id="GBRH01283533">
    <property type="protein sequence ID" value="JAD14362.1"/>
    <property type="molecule type" value="Transcribed_RNA"/>
</dbReference>
<evidence type="ECO:0000256" key="1">
    <source>
        <dbReference type="SAM" id="MobiDB-lite"/>
    </source>
</evidence>
<proteinExistence type="predicted"/>
<protein>
    <submittedName>
        <fullName evidence="2">Uncharacterized protein</fullName>
    </submittedName>
</protein>
<dbReference type="AlphaFoldDB" id="A0A0A8XRK6"/>